<reference evidence="2" key="1">
    <citation type="journal article" date="2020" name="mSystems">
        <title>Genome- and Community-Level Interaction Insights into Carbon Utilization and Element Cycling Functions of Hydrothermarchaeota in Hydrothermal Sediment.</title>
        <authorList>
            <person name="Zhou Z."/>
            <person name="Liu Y."/>
            <person name="Xu W."/>
            <person name="Pan J."/>
            <person name="Luo Z.H."/>
            <person name="Li M."/>
        </authorList>
    </citation>
    <scope>NUCLEOTIDE SEQUENCE [LARGE SCALE GENOMIC DNA]</scope>
    <source>
        <strain evidence="2">SpSt-339</strain>
    </source>
</reference>
<comment type="caution">
    <text evidence="2">The sequence shown here is derived from an EMBL/GenBank/DDBJ whole genome shotgun (WGS) entry which is preliminary data.</text>
</comment>
<protein>
    <submittedName>
        <fullName evidence="2">Uncharacterized protein</fullName>
    </submittedName>
</protein>
<organism evidence="2">
    <name type="scientific">Schlesneria paludicola</name>
    <dbReference type="NCBI Taxonomy" id="360056"/>
    <lineage>
        <taxon>Bacteria</taxon>
        <taxon>Pseudomonadati</taxon>
        <taxon>Planctomycetota</taxon>
        <taxon>Planctomycetia</taxon>
        <taxon>Planctomycetales</taxon>
        <taxon>Planctomycetaceae</taxon>
        <taxon>Schlesneria</taxon>
    </lineage>
</organism>
<dbReference type="EMBL" id="DSOK01000280">
    <property type="protein sequence ID" value="HEN15754.1"/>
    <property type="molecule type" value="Genomic_DNA"/>
</dbReference>
<evidence type="ECO:0000313" key="2">
    <source>
        <dbReference type="EMBL" id="HEN15754.1"/>
    </source>
</evidence>
<dbReference type="AlphaFoldDB" id="A0A7C2P0N0"/>
<proteinExistence type="predicted"/>
<name>A0A7C2P0N0_9PLAN</name>
<evidence type="ECO:0000256" key="1">
    <source>
        <dbReference type="SAM" id="MobiDB-lite"/>
    </source>
</evidence>
<feature type="region of interest" description="Disordered" evidence="1">
    <location>
        <begin position="38"/>
        <end position="61"/>
    </location>
</feature>
<sequence>MQRPISIQNATINAFAGFQFGLATVVANATAGTTSMREHAVSKCSDPGKSGDPKPRSWRGQGMTYRRDHQHVASVPVVVRSGVAGSTPTPPATLPPTLWAAWVLSRSLCG</sequence>
<gene>
    <name evidence="2" type="ORF">ENQ76_09845</name>
</gene>
<accession>A0A7C2P0N0</accession>